<accession>A0A2N6UHY5</accession>
<dbReference type="Proteomes" id="UP000235658">
    <property type="component" value="Unassembled WGS sequence"/>
</dbReference>
<dbReference type="EMBL" id="PNHP01000004">
    <property type="protein sequence ID" value="PMC81171.1"/>
    <property type="molecule type" value="Genomic_DNA"/>
</dbReference>
<dbReference type="GeneID" id="84578842"/>
<keyword evidence="1 10" id="KW-0540">Nuclease</keyword>
<dbReference type="GO" id="GO:0043571">
    <property type="term" value="P:maintenance of CRISPR repeat elements"/>
    <property type="evidence" value="ECO:0007669"/>
    <property type="project" value="UniProtKB-UniRule"/>
</dbReference>
<keyword evidence="4 10" id="KW-0378">Hydrolase</keyword>
<evidence type="ECO:0000313" key="11">
    <source>
        <dbReference type="EMBL" id="PMC81171.1"/>
    </source>
</evidence>
<evidence type="ECO:0000256" key="1">
    <source>
        <dbReference type="ARBA" id="ARBA00022722"/>
    </source>
</evidence>
<comment type="cofactor">
    <cofactor evidence="10">
        <name>Mg(2+)</name>
        <dbReference type="ChEBI" id="CHEBI:18420"/>
    </cofactor>
    <cofactor evidence="10">
        <name>Mn(2+)</name>
        <dbReference type="ChEBI" id="CHEBI:29035"/>
    </cofactor>
</comment>
<keyword evidence="8 10" id="KW-0464">Manganese</keyword>
<name>A0A2N6UHY5_9FIRM</name>
<dbReference type="GO" id="GO:0016787">
    <property type="term" value="F:hydrolase activity"/>
    <property type="evidence" value="ECO:0007669"/>
    <property type="project" value="UniProtKB-KW"/>
</dbReference>
<feature type="binding site" evidence="10">
    <location>
        <position position="233"/>
    </location>
    <ligand>
        <name>Mn(2+)</name>
        <dbReference type="ChEBI" id="CHEBI:29035"/>
    </ligand>
</feature>
<comment type="similarity">
    <text evidence="10">Belongs to the CRISPR-associated endonuclease Cas1 family.</text>
</comment>
<dbReference type="EC" id="3.1.-.-" evidence="10"/>
<keyword evidence="7 10" id="KW-0238">DNA-binding</keyword>
<comment type="function">
    <text evidence="10">CRISPR (clustered regularly interspaced short palindromic repeat), is an adaptive immune system that provides protection against mobile genetic elements (viruses, transposable elements and conjugative plasmids). CRISPR clusters contain spacers, sequences complementary to antecedent mobile elements, and target invading nucleic acids. CRISPR clusters are transcribed and processed into CRISPR RNA (crRNA). Acts as a dsDNA endonuclease. Involved in the integration of spacer DNA into the CRISPR cassette.</text>
</comment>
<dbReference type="HAMAP" id="MF_01470">
    <property type="entry name" value="Cas1"/>
    <property type="match status" value="1"/>
</dbReference>
<dbReference type="GO" id="GO:0051607">
    <property type="term" value="P:defense response to virus"/>
    <property type="evidence" value="ECO:0007669"/>
    <property type="project" value="UniProtKB-UniRule"/>
</dbReference>
<evidence type="ECO:0000256" key="10">
    <source>
        <dbReference type="HAMAP-Rule" id="MF_01470"/>
    </source>
</evidence>
<keyword evidence="5 10" id="KW-0460">Magnesium</keyword>
<evidence type="ECO:0000256" key="5">
    <source>
        <dbReference type="ARBA" id="ARBA00022842"/>
    </source>
</evidence>
<comment type="subunit">
    <text evidence="9 10">Homodimer, forms a heterotetramer with a Cas2 homodimer.</text>
</comment>
<evidence type="ECO:0000313" key="12">
    <source>
        <dbReference type="Proteomes" id="UP000235658"/>
    </source>
</evidence>
<dbReference type="InterPro" id="IPR050646">
    <property type="entry name" value="Cas1"/>
</dbReference>
<dbReference type="AlphaFoldDB" id="A0A2N6UHY5"/>
<dbReference type="RefSeq" id="WP_102198218.1">
    <property type="nucleotide sequence ID" value="NZ_PNHP01000004.1"/>
</dbReference>
<reference evidence="11 12" key="1">
    <citation type="submission" date="2017-09" db="EMBL/GenBank/DDBJ databases">
        <title>Bacterial strain isolated from the female urinary microbiota.</title>
        <authorList>
            <person name="Thomas-White K."/>
            <person name="Kumar N."/>
            <person name="Forster S."/>
            <person name="Putonti C."/>
            <person name="Lawley T."/>
            <person name="Wolfe A.J."/>
        </authorList>
    </citation>
    <scope>NUCLEOTIDE SEQUENCE [LARGE SCALE GENOMIC DNA]</scope>
    <source>
        <strain evidence="11 12">UMB0204</strain>
    </source>
</reference>
<feature type="binding site" evidence="10">
    <location>
        <position position="248"/>
    </location>
    <ligand>
        <name>Mn(2+)</name>
        <dbReference type="ChEBI" id="CHEBI:29035"/>
    </ligand>
</feature>
<dbReference type="InterPro" id="IPR002729">
    <property type="entry name" value="CRISPR-assoc_Cas1"/>
</dbReference>
<feature type="binding site" evidence="10">
    <location>
        <position position="165"/>
    </location>
    <ligand>
        <name>Mn(2+)</name>
        <dbReference type="ChEBI" id="CHEBI:29035"/>
    </ligand>
</feature>
<evidence type="ECO:0000256" key="2">
    <source>
        <dbReference type="ARBA" id="ARBA00022723"/>
    </source>
</evidence>
<dbReference type="InterPro" id="IPR042211">
    <property type="entry name" value="CRISPR-assoc_Cas1_N"/>
</dbReference>
<dbReference type="GO" id="GO:0004520">
    <property type="term" value="F:DNA endonuclease activity"/>
    <property type="evidence" value="ECO:0007669"/>
    <property type="project" value="InterPro"/>
</dbReference>
<comment type="caution">
    <text evidence="11">The sequence shown here is derived from an EMBL/GenBank/DDBJ whole genome shotgun (WGS) entry which is preliminary data.</text>
</comment>
<dbReference type="Gene3D" id="1.20.120.920">
    <property type="entry name" value="CRISPR-associated endonuclease Cas1, C-terminal domain"/>
    <property type="match status" value="1"/>
</dbReference>
<dbReference type="GO" id="GO:0046872">
    <property type="term" value="F:metal ion binding"/>
    <property type="evidence" value="ECO:0007669"/>
    <property type="project" value="UniProtKB-UniRule"/>
</dbReference>
<keyword evidence="6 10" id="KW-0051">Antiviral defense</keyword>
<evidence type="ECO:0000256" key="9">
    <source>
        <dbReference type="ARBA" id="ARBA00038592"/>
    </source>
</evidence>
<evidence type="ECO:0000256" key="6">
    <source>
        <dbReference type="ARBA" id="ARBA00023118"/>
    </source>
</evidence>
<dbReference type="InterPro" id="IPR019856">
    <property type="entry name" value="CRISPR-assoc_Cas1_DVULG"/>
</dbReference>
<protein>
    <recommendedName>
        <fullName evidence="10">CRISPR-associated endonuclease Cas1</fullName>
        <ecNumber evidence="10">3.1.-.-</ecNumber>
    </recommendedName>
</protein>
<keyword evidence="2 10" id="KW-0479">Metal-binding</keyword>
<dbReference type="NCBIfam" id="TIGR03640">
    <property type="entry name" value="cas1_DVULG"/>
    <property type="match status" value="1"/>
</dbReference>
<dbReference type="Pfam" id="PF01867">
    <property type="entry name" value="Cas_Cas1"/>
    <property type="match status" value="1"/>
</dbReference>
<sequence length="342" mass="39845">MKKLLNTLYITNPDAYLKREGENILIFIDGRCVKRYPIHILSQIICFNYMGVSPSLMKLCMKSNVSISFYDPHGNFCGRVIGKSYGNIYTRKKQYKISESDKSLDFSKNIIYAKAYNSRKLLIRGKLDHKDKINLEKMEKAIYRIKNLMLEIPKSKSKDELRGIEGKIASEYFSVFDELIVKQREDFYFNGRNKRPPLDRVNALLSFMYSILANNIAQALEGVGIDSYAGFFHTDRPGRVSMALDIIEEMRAPIVDKFVLSLINLNRLDKNKFEVKENNATLLNDKGRNIVLNYWNDKCHEEIYHPFIEEKIPIGLLPHIQAQLLNSYLREDIESYPPYLRK</sequence>
<dbReference type="Gene3D" id="3.100.10.20">
    <property type="entry name" value="CRISPR-associated endonuclease Cas1, N-terminal domain"/>
    <property type="match status" value="1"/>
</dbReference>
<evidence type="ECO:0000256" key="4">
    <source>
        <dbReference type="ARBA" id="ARBA00022801"/>
    </source>
</evidence>
<proteinExistence type="inferred from homology"/>
<keyword evidence="3 10" id="KW-0255">Endonuclease</keyword>
<evidence type="ECO:0000256" key="3">
    <source>
        <dbReference type="ARBA" id="ARBA00022759"/>
    </source>
</evidence>
<dbReference type="InterPro" id="IPR042206">
    <property type="entry name" value="CRISPR-assoc_Cas1_C"/>
</dbReference>
<evidence type="ECO:0000256" key="8">
    <source>
        <dbReference type="ARBA" id="ARBA00023211"/>
    </source>
</evidence>
<dbReference type="PANTHER" id="PTHR34353">
    <property type="entry name" value="CRISPR-ASSOCIATED ENDONUCLEASE CAS1 1"/>
    <property type="match status" value="1"/>
</dbReference>
<dbReference type="PANTHER" id="PTHR34353:SF2">
    <property type="entry name" value="CRISPR-ASSOCIATED ENDONUCLEASE CAS1 1"/>
    <property type="match status" value="1"/>
</dbReference>
<dbReference type="GO" id="GO:0003677">
    <property type="term" value="F:DNA binding"/>
    <property type="evidence" value="ECO:0007669"/>
    <property type="project" value="UniProtKB-KW"/>
</dbReference>
<gene>
    <name evidence="10" type="primary">cas1</name>
    <name evidence="11" type="ORF">CJ192_06555</name>
</gene>
<organism evidence="11 12">
    <name type="scientific">Anaerococcus hydrogenalis</name>
    <dbReference type="NCBI Taxonomy" id="33029"/>
    <lineage>
        <taxon>Bacteria</taxon>
        <taxon>Bacillati</taxon>
        <taxon>Bacillota</taxon>
        <taxon>Tissierellia</taxon>
        <taxon>Tissierellales</taxon>
        <taxon>Peptoniphilaceae</taxon>
        <taxon>Anaerococcus</taxon>
    </lineage>
</organism>
<evidence type="ECO:0000256" key="7">
    <source>
        <dbReference type="ARBA" id="ARBA00023125"/>
    </source>
</evidence>
<dbReference type="NCBIfam" id="TIGR00287">
    <property type="entry name" value="cas1"/>
    <property type="match status" value="1"/>
</dbReference>